<dbReference type="Proteomes" id="UP001501666">
    <property type="component" value="Unassembled WGS sequence"/>
</dbReference>
<organism evidence="2 3">
    <name type="scientific">Nonomuraea recticatena</name>
    <dbReference type="NCBI Taxonomy" id="46178"/>
    <lineage>
        <taxon>Bacteria</taxon>
        <taxon>Bacillati</taxon>
        <taxon>Actinomycetota</taxon>
        <taxon>Actinomycetes</taxon>
        <taxon>Streptosporangiales</taxon>
        <taxon>Streptosporangiaceae</taxon>
        <taxon>Nonomuraea</taxon>
    </lineage>
</organism>
<evidence type="ECO:0000313" key="2">
    <source>
        <dbReference type="EMBL" id="GAA2692199.1"/>
    </source>
</evidence>
<accession>A0ABN3T4H2</accession>
<name>A0ABN3T4H2_9ACTN</name>
<feature type="region of interest" description="Disordered" evidence="1">
    <location>
        <begin position="49"/>
        <end position="75"/>
    </location>
</feature>
<keyword evidence="3" id="KW-1185">Reference proteome</keyword>
<proteinExistence type="predicted"/>
<protein>
    <submittedName>
        <fullName evidence="2">Uncharacterized protein</fullName>
    </submittedName>
</protein>
<comment type="caution">
    <text evidence="2">The sequence shown here is derived from an EMBL/GenBank/DDBJ whole genome shotgun (WGS) entry which is preliminary data.</text>
</comment>
<dbReference type="EMBL" id="BAAATE010000034">
    <property type="protein sequence ID" value="GAA2692199.1"/>
    <property type="molecule type" value="Genomic_DNA"/>
</dbReference>
<gene>
    <name evidence="2" type="ORF">GCM10010412_082970</name>
</gene>
<evidence type="ECO:0000256" key="1">
    <source>
        <dbReference type="SAM" id="MobiDB-lite"/>
    </source>
</evidence>
<sequence>MPYTFKCKQGRAGLVTQRGETGKKEGNVPNKKTNKSECQICGTQFNKPVGSKVPHNDPSTGKRCAGSSVSTGHAF</sequence>
<reference evidence="2 3" key="1">
    <citation type="journal article" date="2019" name="Int. J. Syst. Evol. Microbiol.">
        <title>The Global Catalogue of Microorganisms (GCM) 10K type strain sequencing project: providing services to taxonomists for standard genome sequencing and annotation.</title>
        <authorList>
            <consortium name="The Broad Institute Genomics Platform"/>
            <consortium name="The Broad Institute Genome Sequencing Center for Infectious Disease"/>
            <person name="Wu L."/>
            <person name="Ma J."/>
        </authorList>
    </citation>
    <scope>NUCLEOTIDE SEQUENCE [LARGE SCALE GENOMIC DNA]</scope>
    <source>
        <strain evidence="2 3">JCM 6835</strain>
    </source>
</reference>
<evidence type="ECO:0000313" key="3">
    <source>
        <dbReference type="Proteomes" id="UP001501666"/>
    </source>
</evidence>